<sequence>MNAVEAVRAGALEELTGLLAADPALATARPDGHRTLLHVLADHPGHRVWAVEMLGVLLDAGADVDARFVGFHRETPLHWAASNDDVPLLDALLDAGADIDADGAVIADGTPLSDAVAFGQHRAARRLVERGARVRQAEAAALGMLDRIAAVEDVDLCFWYACHGGSLAAAQLLLAQGAGLDRLPEWERCTPLDAAERRGATDVVTWLRERGAHRASELS</sequence>
<dbReference type="SMART" id="SM00248">
    <property type="entry name" value="ANK"/>
    <property type="match status" value="5"/>
</dbReference>
<keyword evidence="5" id="KW-1185">Reference proteome</keyword>
<evidence type="ECO:0000256" key="3">
    <source>
        <dbReference type="PROSITE-ProRule" id="PRU00023"/>
    </source>
</evidence>
<dbReference type="PROSITE" id="PS50088">
    <property type="entry name" value="ANK_REPEAT"/>
    <property type="match status" value="1"/>
</dbReference>
<dbReference type="PROSITE" id="PS50297">
    <property type="entry name" value="ANK_REP_REGION"/>
    <property type="match status" value="1"/>
</dbReference>
<evidence type="ECO:0000313" key="5">
    <source>
        <dbReference type="Proteomes" id="UP000198967"/>
    </source>
</evidence>
<dbReference type="Proteomes" id="UP000198967">
    <property type="component" value="Unassembled WGS sequence"/>
</dbReference>
<dbReference type="Pfam" id="PF12796">
    <property type="entry name" value="Ank_2"/>
    <property type="match status" value="1"/>
</dbReference>
<dbReference type="PANTHER" id="PTHR24198:SF165">
    <property type="entry name" value="ANKYRIN REPEAT-CONTAINING PROTEIN-RELATED"/>
    <property type="match status" value="1"/>
</dbReference>
<dbReference type="Gene3D" id="1.25.40.20">
    <property type="entry name" value="Ankyrin repeat-containing domain"/>
    <property type="match status" value="2"/>
</dbReference>
<feature type="repeat" description="ANK" evidence="3">
    <location>
        <begin position="72"/>
        <end position="104"/>
    </location>
</feature>
<dbReference type="InterPro" id="IPR002110">
    <property type="entry name" value="Ankyrin_rpt"/>
</dbReference>
<dbReference type="OrthoDB" id="2826662at2"/>
<name>A0A1G7K3E7_PSEOR</name>
<accession>A0A1G7K3E7</accession>
<proteinExistence type="predicted"/>
<dbReference type="PANTHER" id="PTHR24198">
    <property type="entry name" value="ANKYRIN REPEAT AND PROTEIN KINASE DOMAIN-CONTAINING PROTEIN"/>
    <property type="match status" value="1"/>
</dbReference>
<evidence type="ECO:0000313" key="4">
    <source>
        <dbReference type="EMBL" id="SDF31564.1"/>
    </source>
</evidence>
<dbReference type="EMBL" id="FNBE01000004">
    <property type="protein sequence ID" value="SDF31564.1"/>
    <property type="molecule type" value="Genomic_DNA"/>
</dbReference>
<dbReference type="STRING" id="366584.SAMN05216377_104229"/>
<gene>
    <name evidence="4" type="ORF">SAMN05216377_104229</name>
</gene>
<evidence type="ECO:0000256" key="1">
    <source>
        <dbReference type="ARBA" id="ARBA00022737"/>
    </source>
</evidence>
<keyword evidence="2 3" id="KW-0040">ANK repeat</keyword>
<dbReference type="AlphaFoldDB" id="A0A1G7K3E7"/>
<dbReference type="SUPFAM" id="SSF48403">
    <property type="entry name" value="Ankyrin repeat"/>
    <property type="match status" value="1"/>
</dbReference>
<dbReference type="InterPro" id="IPR036770">
    <property type="entry name" value="Ankyrin_rpt-contain_sf"/>
</dbReference>
<reference evidence="4 5" key="1">
    <citation type="submission" date="2016-10" db="EMBL/GenBank/DDBJ databases">
        <authorList>
            <person name="de Groot N.N."/>
        </authorList>
    </citation>
    <scope>NUCLEOTIDE SEQUENCE [LARGE SCALE GENOMIC DNA]</scope>
    <source>
        <strain evidence="4 5">CGMCC 4.3143</strain>
    </source>
</reference>
<organism evidence="4 5">
    <name type="scientific">Pseudonocardia oroxyli</name>
    <dbReference type="NCBI Taxonomy" id="366584"/>
    <lineage>
        <taxon>Bacteria</taxon>
        <taxon>Bacillati</taxon>
        <taxon>Actinomycetota</taxon>
        <taxon>Actinomycetes</taxon>
        <taxon>Pseudonocardiales</taxon>
        <taxon>Pseudonocardiaceae</taxon>
        <taxon>Pseudonocardia</taxon>
    </lineage>
</organism>
<evidence type="ECO:0000256" key="2">
    <source>
        <dbReference type="ARBA" id="ARBA00023043"/>
    </source>
</evidence>
<dbReference type="RefSeq" id="WP_093079151.1">
    <property type="nucleotide sequence ID" value="NZ_FNBE01000004.1"/>
</dbReference>
<keyword evidence="1" id="KW-0677">Repeat</keyword>
<protein>
    <submittedName>
        <fullName evidence="4">Ankyrin repeat-containing protein</fullName>
    </submittedName>
</protein>